<name>A0A2H3CPI7_ARMGA</name>
<organism evidence="1 2">
    <name type="scientific">Armillaria gallica</name>
    <name type="common">Bulbous honey fungus</name>
    <name type="synonym">Armillaria bulbosa</name>
    <dbReference type="NCBI Taxonomy" id="47427"/>
    <lineage>
        <taxon>Eukaryota</taxon>
        <taxon>Fungi</taxon>
        <taxon>Dikarya</taxon>
        <taxon>Basidiomycota</taxon>
        <taxon>Agaricomycotina</taxon>
        <taxon>Agaricomycetes</taxon>
        <taxon>Agaricomycetidae</taxon>
        <taxon>Agaricales</taxon>
        <taxon>Marasmiineae</taxon>
        <taxon>Physalacriaceae</taxon>
        <taxon>Armillaria</taxon>
    </lineage>
</organism>
<accession>A0A2H3CPI7</accession>
<dbReference type="InParanoid" id="A0A2H3CPI7"/>
<dbReference type="STRING" id="47427.A0A2H3CPI7"/>
<sequence length="97" mass="10372">MAAASDGMTIAVFSPENPPIVPTPERVMEGIITMKCTIVFCVSHFYKAWVHDPAAVEVLTETMGTVFGGGPLVKSAGDSLVSKDMPLCVLFNRFVPV</sequence>
<dbReference type="OrthoDB" id="429813at2759"/>
<reference evidence="2" key="1">
    <citation type="journal article" date="2017" name="Nat. Ecol. Evol.">
        <title>Genome expansion and lineage-specific genetic innovations in the forest pathogenic fungi Armillaria.</title>
        <authorList>
            <person name="Sipos G."/>
            <person name="Prasanna A.N."/>
            <person name="Walter M.C."/>
            <person name="O'Connor E."/>
            <person name="Balint B."/>
            <person name="Krizsan K."/>
            <person name="Kiss B."/>
            <person name="Hess J."/>
            <person name="Varga T."/>
            <person name="Slot J."/>
            <person name="Riley R."/>
            <person name="Boka B."/>
            <person name="Rigling D."/>
            <person name="Barry K."/>
            <person name="Lee J."/>
            <person name="Mihaltcheva S."/>
            <person name="LaButti K."/>
            <person name="Lipzen A."/>
            <person name="Waldron R."/>
            <person name="Moloney N.M."/>
            <person name="Sperisen C."/>
            <person name="Kredics L."/>
            <person name="Vagvoelgyi C."/>
            <person name="Patrignani A."/>
            <person name="Fitzpatrick D."/>
            <person name="Nagy I."/>
            <person name="Doyle S."/>
            <person name="Anderson J.B."/>
            <person name="Grigoriev I.V."/>
            <person name="Gueldener U."/>
            <person name="Muensterkoetter M."/>
            <person name="Nagy L.G."/>
        </authorList>
    </citation>
    <scope>NUCLEOTIDE SEQUENCE [LARGE SCALE GENOMIC DNA]</scope>
    <source>
        <strain evidence="2">Ar21-2</strain>
    </source>
</reference>
<evidence type="ECO:0000313" key="2">
    <source>
        <dbReference type="Proteomes" id="UP000217790"/>
    </source>
</evidence>
<keyword evidence="2" id="KW-1185">Reference proteome</keyword>
<dbReference type="AlphaFoldDB" id="A0A2H3CPI7"/>
<gene>
    <name evidence="1" type="ORF">ARMGADRAFT_1092334</name>
</gene>
<protein>
    <submittedName>
        <fullName evidence="1">Uncharacterized protein</fullName>
    </submittedName>
</protein>
<dbReference type="Proteomes" id="UP000217790">
    <property type="component" value="Unassembled WGS sequence"/>
</dbReference>
<proteinExistence type="predicted"/>
<dbReference type="EMBL" id="KZ293748">
    <property type="protein sequence ID" value="PBK80318.1"/>
    <property type="molecule type" value="Genomic_DNA"/>
</dbReference>
<evidence type="ECO:0000313" key="1">
    <source>
        <dbReference type="EMBL" id="PBK80318.1"/>
    </source>
</evidence>